<evidence type="ECO:0000256" key="2">
    <source>
        <dbReference type="ARBA" id="ARBA00023015"/>
    </source>
</evidence>
<dbReference type="RefSeq" id="WP_171219246.1">
    <property type="nucleotide sequence ID" value="NZ_JABEPP010000004.1"/>
</dbReference>
<dbReference type="PANTHER" id="PTHR30055:SF175">
    <property type="entry name" value="HTH-TYPE TRANSCRIPTIONAL REPRESSOR KSTR2"/>
    <property type="match status" value="1"/>
</dbReference>
<dbReference type="GO" id="GO:0000976">
    <property type="term" value="F:transcription cis-regulatory region binding"/>
    <property type="evidence" value="ECO:0007669"/>
    <property type="project" value="TreeGrafter"/>
</dbReference>
<dbReference type="PROSITE" id="PS50977">
    <property type="entry name" value="HTH_TETR_2"/>
    <property type="match status" value="2"/>
</dbReference>
<dbReference type="Pfam" id="PF00440">
    <property type="entry name" value="TetR_N"/>
    <property type="match status" value="2"/>
</dbReference>
<keyword evidence="1" id="KW-0678">Repressor</keyword>
<dbReference type="AlphaFoldDB" id="A0A849III4"/>
<keyword evidence="8" id="KW-1185">Reference proteome</keyword>
<dbReference type="Gene3D" id="1.10.357.10">
    <property type="entry name" value="Tetracycline Repressor, domain 2"/>
    <property type="match status" value="2"/>
</dbReference>
<feature type="DNA-binding region" description="H-T-H motif" evidence="5">
    <location>
        <begin position="255"/>
        <end position="274"/>
    </location>
</feature>
<dbReference type="InterPro" id="IPR041490">
    <property type="entry name" value="KstR2_TetR_C"/>
</dbReference>
<comment type="caution">
    <text evidence="7">The sequence shown here is derived from an EMBL/GenBank/DDBJ whole genome shotgun (WGS) entry which is preliminary data.</text>
</comment>
<dbReference type="EMBL" id="JABEPP010000004">
    <property type="protein sequence ID" value="NNM73753.1"/>
    <property type="molecule type" value="Genomic_DNA"/>
</dbReference>
<evidence type="ECO:0000313" key="7">
    <source>
        <dbReference type="EMBL" id="NNM73753.1"/>
    </source>
</evidence>
<dbReference type="InterPro" id="IPR050109">
    <property type="entry name" value="HTH-type_TetR-like_transc_reg"/>
</dbReference>
<dbReference type="PROSITE" id="PS01081">
    <property type="entry name" value="HTH_TETR_1"/>
    <property type="match status" value="2"/>
</dbReference>
<proteinExistence type="predicted"/>
<evidence type="ECO:0000313" key="8">
    <source>
        <dbReference type="Proteomes" id="UP000564885"/>
    </source>
</evidence>
<dbReference type="InterPro" id="IPR001647">
    <property type="entry name" value="HTH_TetR"/>
</dbReference>
<dbReference type="SUPFAM" id="SSF46689">
    <property type="entry name" value="Homeodomain-like"/>
    <property type="match status" value="2"/>
</dbReference>
<dbReference type="SUPFAM" id="SSF48498">
    <property type="entry name" value="Tetracyclin repressor-like, C-terminal domain"/>
    <property type="match status" value="2"/>
</dbReference>
<dbReference type="InterPro" id="IPR009057">
    <property type="entry name" value="Homeodomain-like_sf"/>
</dbReference>
<dbReference type="GO" id="GO:0003700">
    <property type="term" value="F:DNA-binding transcription factor activity"/>
    <property type="evidence" value="ECO:0007669"/>
    <property type="project" value="TreeGrafter"/>
</dbReference>
<feature type="domain" description="HTH tetR-type" evidence="6">
    <location>
        <begin position="232"/>
        <end position="292"/>
    </location>
</feature>
<accession>A0A849III4</accession>
<dbReference type="InterPro" id="IPR036271">
    <property type="entry name" value="Tet_transcr_reg_TetR-rel_C_sf"/>
</dbReference>
<evidence type="ECO:0000256" key="4">
    <source>
        <dbReference type="ARBA" id="ARBA00023163"/>
    </source>
</evidence>
<gene>
    <name evidence="7" type="ORF">HJG44_15310</name>
</gene>
<name>A0A849III4_9HYPH</name>
<reference evidence="7 8" key="1">
    <citation type="submission" date="2020-04" db="EMBL/GenBank/DDBJ databases">
        <title>Enterovirga sp. isolate from soil.</title>
        <authorList>
            <person name="Chea S."/>
            <person name="Kim D.-U."/>
        </authorList>
    </citation>
    <scope>NUCLEOTIDE SEQUENCE [LARGE SCALE GENOMIC DNA]</scope>
    <source>
        <strain evidence="7 8">DB1703</strain>
    </source>
</reference>
<evidence type="ECO:0000256" key="1">
    <source>
        <dbReference type="ARBA" id="ARBA00022491"/>
    </source>
</evidence>
<dbReference type="PRINTS" id="PR00455">
    <property type="entry name" value="HTHTETR"/>
</dbReference>
<evidence type="ECO:0000256" key="3">
    <source>
        <dbReference type="ARBA" id="ARBA00023125"/>
    </source>
</evidence>
<keyword evidence="4" id="KW-0804">Transcription</keyword>
<evidence type="ECO:0000256" key="5">
    <source>
        <dbReference type="PROSITE-ProRule" id="PRU00335"/>
    </source>
</evidence>
<keyword evidence="2" id="KW-0805">Transcription regulation</keyword>
<feature type="DNA-binding region" description="H-T-H motif" evidence="5">
    <location>
        <begin position="41"/>
        <end position="60"/>
    </location>
</feature>
<keyword evidence="3 5" id="KW-0238">DNA-binding</keyword>
<dbReference type="PANTHER" id="PTHR30055">
    <property type="entry name" value="HTH-TYPE TRANSCRIPTIONAL REGULATOR RUTR"/>
    <property type="match status" value="1"/>
</dbReference>
<dbReference type="Gene3D" id="1.10.10.60">
    <property type="entry name" value="Homeodomain-like"/>
    <property type="match status" value="2"/>
</dbReference>
<sequence length="435" mass="49120">MEEILPHSPGDEPYGKSVQTRRAILLAAAKLFSKEGYNATTMRRIAEAANLEAGSIYYHFGSKDQILDEVLDIGVRQLYEQIRGIVERSAAEGDPFRKTFAQLVDTHLCFLLKESDFTSANIRNFPMLSDKRRRAHRPLRKAYAQLWRSFLQHHQDDLRGDIAVTLVSQFILGAMNWTAEWYDSERYPISLLSERLSKLLLDGMCTKRGGTVRKSVESLDLTDGLEPAGKAERTRHQILRTAAQILRESGYKAATIRRVASEAGLEAGSVYYHFGSKEEILDEVLDLGLRDLLNGVSHATAIWPNKEDHRNRIATAIATHMAYLFRASEFTSANIRIYGMLPEGIRSRHRPVRHQYAKVWDQLLREAQTAGALRSDIKVVPLRQAMLGALNWTVEWFDPGKGDQRGYYTLSAFTDLLIKMLLDGISANGSAPKIT</sequence>
<dbReference type="InterPro" id="IPR023772">
    <property type="entry name" value="DNA-bd_HTH_TetR-type_CS"/>
</dbReference>
<organism evidence="7 8">
    <name type="scientific">Enterovirga aerilata</name>
    <dbReference type="NCBI Taxonomy" id="2730920"/>
    <lineage>
        <taxon>Bacteria</taxon>
        <taxon>Pseudomonadati</taxon>
        <taxon>Pseudomonadota</taxon>
        <taxon>Alphaproteobacteria</taxon>
        <taxon>Hyphomicrobiales</taxon>
        <taxon>Methylobacteriaceae</taxon>
        <taxon>Enterovirga</taxon>
    </lineage>
</organism>
<evidence type="ECO:0000259" key="6">
    <source>
        <dbReference type="PROSITE" id="PS50977"/>
    </source>
</evidence>
<dbReference type="Proteomes" id="UP000564885">
    <property type="component" value="Unassembled WGS sequence"/>
</dbReference>
<feature type="domain" description="HTH tetR-type" evidence="6">
    <location>
        <begin position="18"/>
        <end position="78"/>
    </location>
</feature>
<dbReference type="Pfam" id="PF17932">
    <property type="entry name" value="TetR_C_24"/>
    <property type="match status" value="2"/>
</dbReference>
<protein>
    <submittedName>
        <fullName evidence="7">TetR family transcriptional regulator</fullName>
    </submittedName>
</protein>